<dbReference type="CDD" id="cd03586">
    <property type="entry name" value="PolY_Pol_IV_kappa"/>
    <property type="match status" value="1"/>
</dbReference>
<evidence type="ECO:0000256" key="4">
    <source>
        <dbReference type="ARBA" id="ARBA00022490"/>
    </source>
</evidence>
<reference evidence="17 19" key="1">
    <citation type="journal article" date="2015" name="Biotechnol. Bioeng.">
        <title>Genome sequence and phenotypic characterization of Caulobacter segnis.</title>
        <authorList>
            <person name="Patel S."/>
            <person name="Fletcher B."/>
            <person name="Scott D.C."/>
            <person name="Ely B."/>
        </authorList>
    </citation>
    <scope>NUCLEOTIDE SEQUENCE [LARGE SCALE GENOMIC DNA]</scope>
    <source>
        <strain evidence="17 19">PS02</strain>
    </source>
</reference>
<dbReference type="InterPro" id="IPR022880">
    <property type="entry name" value="DNApol_IV"/>
</dbReference>
<dbReference type="GO" id="GO:0042276">
    <property type="term" value="P:error-prone translesion synthesis"/>
    <property type="evidence" value="ECO:0007669"/>
    <property type="project" value="TreeGrafter"/>
</dbReference>
<dbReference type="InterPro" id="IPR050116">
    <property type="entry name" value="DNA_polymerase-Y"/>
</dbReference>
<evidence type="ECO:0000256" key="1">
    <source>
        <dbReference type="ARBA" id="ARBA00004496"/>
    </source>
</evidence>
<dbReference type="GO" id="GO:0009432">
    <property type="term" value="P:SOS response"/>
    <property type="evidence" value="ECO:0007669"/>
    <property type="project" value="TreeGrafter"/>
</dbReference>
<accession>A0A162LF49</accession>
<dbReference type="PANTHER" id="PTHR11076:SF35">
    <property type="entry name" value="DNA REPAIR PROTEIN HOMOLOG YOBH"/>
    <property type="match status" value="1"/>
</dbReference>
<dbReference type="Gene3D" id="3.30.70.270">
    <property type="match status" value="1"/>
</dbReference>
<dbReference type="Pfam" id="PF00817">
    <property type="entry name" value="IMS"/>
    <property type="match status" value="1"/>
</dbReference>
<dbReference type="Pfam" id="PF11799">
    <property type="entry name" value="IMS_C"/>
    <property type="match status" value="1"/>
</dbReference>
<evidence type="ECO:0000256" key="6">
    <source>
        <dbReference type="ARBA" id="ARBA00022695"/>
    </source>
</evidence>
<name>A0A162LF49_9CLOT</name>
<keyword evidence="3 15" id="KW-0515">Mutator protein</keyword>
<dbReference type="InterPro" id="IPR053848">
    <property type="entry name" value="IMS_HHH_1"/>
</dbReference>
<evidence type="ECO:0000256" key="2">
    <source>
        <dbReference type="ARBA" id="ARBA00010945"/>
    </source>
</evidence>
<dbReference type="EMBL" id="LITQ01000001">
    <property type="protein sequence ID" value="OAA95012.1"/>
    <property type="molecule type" value="Genomic_DNA"/>
</dbReference>
<evidence type="ECO:0000256" key="9">
    <source>
        <dbReference type="ARBA" id="ARBA00022763"/>
    </source>
</evidence>
<evidence type="ECO:0000256" key="15">
    <source>
        <dbReference type="HAMAP-Rule" id="MF_01113"/>
    </source>
</evidence>
<dbReference type="GO" id="GO:0006261">
    <property type="term" value="P:DNA-templated DNA replication"/>
    <property type="evidence" value="ECO:0007669"/>
    <property type="project" value="UniProtKB-UniRule"/>
</dbReference>
<feature type="binding site" evidence="15">
    <location>
        <position position="9"/>
    </location>
    <ligand>
        <name>Mg(2+)</name>
        <dbReference type="ChEBI" id="CHEBI:18420"/>
    </ligand>
</feature>
<organism evidence="17 19">
    <name type="scientific">Clostridium coskatii</name>
    <dbReference type="NCBI Taxonomy" id="1705578"/>
    <lineage>
        <taxon>Bacteria</taxon>
        <taxon>Bacillati</taxon>
        <taxon>Bacillota</taxon>
        <taxon>Clostridia</taxon>
        <taxon>Eubacteriales</taxon>
        <taxon>Clostridiaceae</taxon>
        <taxon>Clostridium</taxon>
    </lineage>
</organism>
<evidence type="ECO:0000256" key="8">
    <source>
        <dbReference type="ARBA" id="ARBA00022723"/>
    </source>
</evidence>
<dbReference type="InterPro" id="IPR043502">
    <property type="entry name" value="DNA/RNA_pol_sf"/>
</dbReference>
<evidence type="ECO:0000313" key="18">
    <source>
        <dbReference type="EMBL" id="OBR94281.1"/>
    </source>
</evidence>
<evidence type="ECO:0000256" key="10">
    <source>
        <dbReference type="ARBA" id="ARBA00022842"/>
    </source>
</evidence>
<dbReference type="Gene3D" id="3.40.1170.60">
    <property type="match status" value="1"/>
</dbReference>
<dbReference type="RefSeq" id="WP_063599913.1">
    <property type="nucleotide sequence ID" value="NZ_LITQ01000001.1"/>
</dbReference>
<protein>
    <recommendedName>
        <fullName evidence="15">DNA polymerase IV</fullName>
        <shortName evidence="15">Pol IV</shortName>
        <ecNumber evidence="15">2.7.7.7</ecNumber>
    </recommendedName>
</protein>
<evidence type="ECO:0000259" key="16">
    <source>
        <dbReference type="PROSITE" id="PS50173"/>
    </source>
</evidence>
<dbReference type="InterPro" id="IPR036775">
    <property type="entry name" value="DNA_pol_Y-fam_lit_finger_sf"/>
</dbReference>
<dbReference type="NCBIfam" id="NF002677">
    <property type="entry name" value="PRK02406.1"/>
    <property type="match status" value="1"/>
</dbReference>
<dbReference type="GO" id="GO:0003684">
    <property type="term" value="F:damaged DNA binding"/>
    <property type="evidence" value="ECO:0007669"/>
    <property type="project" value="InterPro"/>
</dbReference>
<keyword evidence="10 15" id="KW-0460">Magnesium</keyword>
<comment type="similarity">
    <text evidence="2 15">Belongs to the DNA polymerase type-Y family.</text>
</comment>
<comment type="subunit">
    <text evidence="15">Monomer.</text>
</comment>
<dbReference type="EMBL" id="LROR01000046">
    <property type="protein sequence ID" value="OBR94281.1"/>
    <property type="molecule type" value="Genomic_DNA"/>
</dbReference>
<dbReference type="EC" id="2.7.7.7" evidence="15"/>
<comment type="function">
    <text evidence="15">Poorly processive, error-prone DNA polymerase involved in untargeted mutagenesis. Copies undamaged DNA at stalled replication forks, which arise in vivo from mismatched or misaligned primer ends. These misaligned primers can be extended by PolIV. Exhibits no 3'-5' exonuclease (proofreading) activity. May be involved in translesional synthesis, in conjunction with the beta clamp from PolIII.</text>
</comment>
<comment type="cofactor">
    <cofactor evidence="15">
        <name>Mg(2+)</name>
        <dbReference type="ChEBI" id="CHEBI:18420"/>
    </cofactor>
    <text evidence="15">Binds 2 magnesium ions per subunit.</text>
</comment>
<evidence type="ECO:0000256" key="11">
    <source>
        <dbReference type="ARBA" id="ARBA00022932"/>
    </source>
</evidence>
<dbReference type="Proteomes" id="UP000077384">
    <property type="component" value="Unassembled WGS sequence"/>
</dbReference>
<keyword evidence="20" id="KW-1185">Reference proteome</keyword>
<dbReference type="SUPFAM" id="SSF56672">
    <property type="entry name" value="DNA/RNA polymerases"/>
    <property type="match status" value="1"/>
</dbReference>
<keyword evidence="13 15" id="KW-0234">DNA repair</keyword>
<dbReference type="Pfam" id="PF21999">
    <property type="entry name" value="IMS_HHH_1"/>
    <property type="match status" value="1"/>
</dbReference>
<reference evidence="18 20" key="2">
    <citation type="journal article" date="2016" name="Front. Microbiol.">
        <title>Industrial Acetogenic Biocatalysts: A Comparative Metabolic and Genomic Analysis.</title>
        <authorList>
            <person name="Bengelsdorf F."/>
            <person name="Poehlein A."/>
            <person name="Sonja S."/>
            <person name="Erz C."/>
            <person name="Hummel T."/>
            <person name="Hoffmeister S."/>
            <person name="Daniel R."/>
            <person name="Durre P."/>
        </authorList>
    </citation>
    <scope>NUCLEOTIDE SEQUENCE [LARGE SCALE GENOMIC DNA]</scope>
    <source>
        <strain evidence="18 20">PTA-10522</strain>
    </source>
</reference>
<keyword evidence="12 15" id="KW-0238">DNA-binding</keyword>
<dbReference type="AlphaFoldDB" id="A0A162LF49"/>
<dbReference type="InterPro" id="IPR017961">
    <property type="entry name" value="DNA_pol_Y-fam_little_finger"/>
</dbReference>
<comment type="caution">
    <text evidence="17">The sequence shown here is derived from an EMBL/GenBank/DDBJ whole genome shotgun (WGS) entry which is preliminary data.</text>
</comment>
<evidence type="ECO:0000256" key="3">
    <source>
        <dbReference type="ARBA" id="ARBA00022457"/>
    </source>
</evidence>
<dbReference type="GO" id="GO:0003887">
    <property type="term" value="F:DNA-directed DNA polymerase activity"/>
    <property type="evidence" value="ECO:0007669"/>
    <property type="project" value="UniProtKB-UniRule"/>
</dbReference>
<evidence type="ECO:0000313" key="17">
    <source>
        <dbReference type="EMBL" id="OAA95012.1"/>
    </source>
</evidence>
<dbReference type="PROSITE" id="PS50173">
    <property type="entry name" value="UMUC"/>
    <property type="match status" value="1"/>
</dbReference>
<dbReference type="Proteomes" id="UP000093694">
    <property type="component" value="Unassembled WGS sequence"/>
</dbReference>
<dbReference type="InterPro" id="IPR043128">
    <property type="entry name" value="Rev_trsase/Diguanyl_cyclase"/>
</dbReference>
<comment type="subcellular location">
    <subcellularLocation>
        <location evidence="1 15">Cytoplasm</location>
    </subcellularLocation>
</comment>
<keyword evidence="9 15" id="KW-0227">DNA damage</keyword>
<dbReference type="InterPro" id="IPR001126">
    <property type="entry name" value="UmuC"/>
</dbReference>
<keyword evidence="5 15" id="KW-0808">Transferase</keyword>
<feature type="binding site" evidence="15">
    <location>
        <position position="105"/>
    </location>
    <ligand>
        <name>Mg(2+)</name>
        <dbReference type="ChEBI" id="CHEBI:18420"/>
    </ligand>
</feature>
<sequence length="404" mass="45961">MQKVIFLVDMNAFFISCEATRHPEIINKPAAVAGDPKNRSGIILTANYEARRFGVKTTMLLHQALKLCPDMVVIPPDHQFYKQKSREVMSILSQYTPSIEQNSIDEAWLDMTGCEGIFGKPFESAKRIMNHINSELNLRCSIGISQNKFLSKMASDMKKPSGITELWRQDIKVKLWPLPIESMYGVGRQTAQKLQRMGIKTIGDLALFSRQHLIKKLGKIGAEIHQLANGIDISPIKQHLKKDIKSISKSTTLGEDISDMERAKIILMKLSDEVGMTARKYGKRGHIIQISIKYSNFQTITRQTTVPATYLVKEIYSTGIKLLEKNWNPQLPIRLLGISLSGFNEDTSVQQISIFNMKEIKHEERCMRAAYKVDKIENAIDSIRKKYGYSIINRAILMKKNNKD</sequence>
<feature type="domain" description="UmuC" evidence="16">
    <location>
        <begin position="5"/>
        <end position="187"/>
    </location>
</feature>
<dbReference type="PATRIC" id="fig|1705578.3.peg.241"/>
<evidence type="ECO:0000256" key="7">
    <source>
        <dbReference type="ARBA" id="ARBA00022705"/>
    </source>
</evidence>
<proteinExistence type="inferred from homology"/>
<dbReference type="PANTHER" id="PTHR11076">
    <property type="entry name" value="DNA REPAIR POLYMERASE UMUC / TRANSFERASE FAMILY MEMBER"/>
    <property type="match status" value="1"/>
</dbReference>
<evidence type="ECO:0000313" key="20">
    <source>
        <dbReference type="Proteomes" id="UP000093694"/>
    </source>
</evidence>
<evidence type="ECO:0000256" key="12">
    <source>
        <dbReference type="ARBA" id="ARBA00023125"/>
    </source>
</evidence>
<evidence type="ECO:0000256" key="5">
    <source>
        <dbReference type="ARBA" id="ARBA00022679"/>
    </source>
</evidence>
<dbReference type="Gene3D" id="1.10.150.20">
    <property type="entry name" value="5' to 3' exonuclease, C-terminal subdomain"/>
    <property type="match status" value="1"/>
</dbReference>
<dbReference type="Gene3D" id="3.30.1490.100">
    <property type="entry name" value="DNA polymerase, Y-family, little finger domain"/>
    <property type="match status" value="1"/>
</dbReference>
<keyword evidence="4 15" id="KW-0963">Cytoplasm</keyword>
<feature type="active site" evidence="15">
    <location>
        <position position="106"/>
    </location>
</feature>
<keyword evidence="6 15" id="KW-0548">Nucleotidyltransferase</keyword>
<keyword evidence="7 15" id="KW-0235">DNA replication</keyword>
<evidence type="ECO:0000256" key="14">
    <source>
        <dbReference type="ARBA" id="ARBA00049244"/>
    </source>
</evidence>
<feature type="site" description="Substrate discrimination" evidence="15">
    <location>
        <position position="14"/>
    </location>
</feature>
<dbReference type="GO" id="GO:0005829">
    <property type="term" value="C:cytosol"/>
    <property type="evidence" value="ECO:0007669"/>
    <property type="project" value="TreeGrafter"/>
</dbReference>
<evidence type="ECO:0000313" key="19">
    <source>
        <dbReference type="Proteomes" id="UP000077384"/>
    </source>
</evidence>
<keyword evidence="11 15" id="KW-0239">DNA-directed DNA polymerase</keyword>
<gene>
    <name evidence="15 17" type="primary">dinB</name>
    <name evidence="18" type="ORF">CLCOS_20030</name>
    <name evidence="17" type="ORF">WX73_01421</name>
</gene>
<keyword evidence="8 15" id="KW-0479">Metal-binding</keyword>
<dbReference type="SUPFAM" id="SSF100879">
    <property type="entry name" value="Lesion bypass DNA polymerase (Y-family), little finger domain"/>
    <property type="match status" value="1"/>
</dbReference>
<evidence type="ECO:0000256" key="13">
    <source>
        <dbReference type="ARBA" id="ARBA00023204"/>
    </source>
</evidence>
<dbReference type="GO" id="GO:0006281">
    <property type="term" value="P:DNA repair"/>
    <property type="evidence" value="ECO:0007669"/>
    <property type="project" value="UniProtKB-UniRule"/>
</dbReference>
<dbReference type="GO" id="GO:0000287">
    <property type="term" value="F:magnesium ion binding"/>
    <property type="evidence" value="ECO:0007669"/>
    <property type="project" value="UniProtKB-UniRule"/>
</dbReference>
<dbReference type="HAMAP" id="MF_01113">
    <property type="entry name" value="DNApol_IV"/>
    <property type="match status" value="1"/>
</dbReference>
<comment type="catalytic activity">
    <reaction evidence="14 15">
        <text>DNA(n) + a 2'-deoxyribonucleoside 5'-triphosphate = DNA(n+1) + diphosphate</text>
        <dbReference type="Rhea" id="RHEA:22508"/>
        <dbReference type="Rhea" id="RHEA-COMP:17339"/>
        <dbReference type="Rhea" id="RHEA-COMP:17340"/>
        <dbReference type="ChEBI" id="CHEBI:33019"/>
        <dbReference type="ChEBI" id="CHEBI:61560"/>
        <dbReference type="ChEBI" id="CHEBI:173112"/>
        <dbReference type="EC" id="2.7.7.7"/>
    </reaction>
</comment>